<evidence type="ECO:0000256" key="1">
    <source>
        <dbReference type="ARBA" id="ARBA00004651"/>
    </source>
</evidence>
<keyword evidence="3" id="KW-0813">Transport</keyword>
<evidence type="ECO:0000313" key="9">
    <source>
        <dbReference type="EMBL" id="KDM93197.1"/>
    </source>
</evidence>
<dbReference type="Pfam" id="PF01925">
    <property type="entry name" value="TauE"/>
    <property type="match status" value="1"/>
</dbReference>
<keyword evidence="5 8" id="KW-0812">Transmembrane</keyword>
<feature type="transmembrane region" description="Helical" evidence="8">
    <location>
        <begin position="103"/>
        <end position="121"/>
    </location>
</feature>
<dbReference type="PANTHER" id="PTHR30269:SF25">
    <property type="entry name" value="MEMBRANE TRANSPORTER PROTEIN-RELATED"/>
    <property type="match status" value="1"/>
</dbReference>
<evidence type="ECO:0000256" key="6">
    <source>
        <dbReference type="ARBA" id="ARBA00022989"/>
    </source>
</evidence>
<dbReference type="PANTHER" id="PTHR30269">
    <property type="entry name" value="TRANSMEMBRANE PROTEIN YFCA"/>
    <property type="match status" value="1"/>
</dbReference>
<dbReference type="Proteomes" id="UP000027192">
    <property type="component" value="Unassembled WGS sequence"/>
</dbReference>
<evidence type="ECO:0000256" key="4">
    <source>
        <dbReference type="ARBA" id="ARBA00022475"/>
    </source>
</evidence>
<keyword evidence="10" id="KW-1185">Reference proteome</keyword>
<feature type="transmembrane region" description="Helical" evidence="8">
    <location>
        <begin position="196"/>
        <end position="223"/>
    </location>
</feature>
<keyword evidence="7 8" id="KW-0472">Membrane</keyword>
<evidence type="ECO:0000256" key="3">
    <source>
        <dbReference type="ARBA" id="ARBA00022448"/>
    </source>
</evidence>
<dbReference type="InterPro" id="IPR052017">
    <property type="entry name" value="TSUP"/>
</dbReference>
<reference evidence="9 10" key="1">
    <citation type="submission" date="2014-04" db="EMBL/GenBank/DDBJ databases">
        <title>Draft genome sequence of Photobacterium halotolerans S2753: a solonamide, ngercheumicin and holomycin producer.</title>
        <authorList>
            <person name="Machado H.R."/>
            <person name="Gram L."/>
        </authorList>
    </citation>
    <scope>NUCLEOTIDE SEQUENCE [LARGE SCALE GENOMIC DNA]</scope>
    <source>
        <strain evidence="9 10">S2753</strain>
    </source>
</reference>
<comment type="subcellular location">
    <subcellularLocation>
        <location evidence="1 8">Cell membrane</location>
        <topology evidence="1 8">Multi-pass membrane protein</topology>
    </subcellularLocation>
</comment>
<name>A0A066RZW5_9GAMM</name>
<dbReference type="AlphaFoldDB" id="A0A066RZW5"/>
<dbReference type="InterPro" id="IPR002781">
    <property type="entry name" value="TM_pro_TauE-like"/>
</dbReference>
<dbReference type="STRING" id="1654360.EA58_03125"/>
<evidence type="ECO:0000256" key="2">
    <source>
        <dbReference type="ARBA" id="ARBA00009142"/>
    </source>
</evidence>
<evidence type="ECO:0000256" key="8">
    <source>
        <dbReference type="RuleBase" id="RU363041"/>
    </source>
</evidence>
<evidence type="ECO:0000256" key="7">
    <source>
        <dbReference type="ARBA" id="ARBA00023136"/>
    </source>
</evidence>
<organism evidence="9 10">
    <name type="scientific">Photobacterium galatheae</name>
    <dbReference type="NCBI Taxonomy" id="1654360"/>
    <lineage>
        <taxon>Bacteria</taxon>
        <taxon>Pseudomonadati</taxon>
        <taxon>Pseudomonadota</taxon>
        <taxon>Gammaproteobacteria</taxon>
        <taxon>Vibrionales</taxon>
        <taxon>Vibrionaceae</taxon>
        <taxon>Photobacterium</taxon>
    </lineage>
</organism>
<sequence length="257" mass="27418">MIEMIDPSMMLVLGLVALAAGFIDAVAGGGGMLTVPALLSLGLPPHIALGTNKLAATFASSTAALTYYRKQLFSPSFWKTSFLATLIGAIAGTLVVDIISTDWLEKVLPLIILATAVYTIWHPHPKGDSHKLPTPCPRFKRKQWIQGTSLGFYDGLAGPGTGAFWTVSNMALYRLDILLASGLAKAMNFTSNLTSLVTFAILGHINVALGLTMGVCLMLGAYIGAHSAIRFGSQFIRPVFVTVVVILAARLAWQAWQ</sequence>
<comment type="similarity">
    <text evidence="2 8">Belongs to the 4-toluene sulfonate uptake permease (TSUP) (TC 2.A.102) family.</text>
</comment>
<accession>A0A066RZW5</accession>
<keyword evidence="6 8" id="KW-1133">Transmembrane helix</keyword>
<proteinExistence type="inferred from homology"/>
<dbReference type="RefSeq" id="WP_036748750.1">
    <property type="nucleotide sequence ID" value="NZ_JAGSGC010000002.1"/>
</dbReference>
<dbReference type="GO" id="GO:0005886">
    <property type="term" value="C:plasma membrane"/>
    <property type="evidence" value="ECO:0007669"/>
    <property type="project" value="UniProtKB-SubCell"/>
</dbReference>
<evidence type="ECO:0000313" key="10">
    <source>
        <dbReference type="Proteomes" id="UP000027192"/>
    </source>
</evidence>
<dbReference type="EMBL" id="JMIB01000004">
    <property type="protein sequence ID" value="KDM93197.1"/>
    <property type="molecule type" value="Genomic_DNA"/>
</dbReference>
<keyword evidence="4 8" id="KW-1003">Cell membrane</keyword>
<evidence type="ECO:0000256" key="5">
    <source>
        <dbReference type="ARBA" id="ARBA00022692"/>
    </source>
</evidence>
<protein>
    <recommendedName>
        <fullName evidence="8">Probable membrane transporter protein</fullName>
    </recommendedName>
</protein>
<feature type="transmembrane region" description="Helical" evidence="8">
    <location>
        <begin position="77"/>
        <end position="96"/>
    </location>
</feature>
<comment type="caution">
    <text evidence="9">The sequence shown here is derived from an EMBL/GenBank/DDBJ whole genome shotgun (WGS) entry which is preliminary data.</text>
</comment>
<feature type="transmembrane region" description="Helical" evidence="8">
    <location>
        <begin position="235"/>
        <end position="253"/>
    </location>
</feature>
<gene>
    <name evidence="9" type="ORF">EA58_03125</name>
</gene>